<sequence>MVHVAAPGLDCRFLVVVVLGDQSAGFAFVQADNNFAIRSGFDAVAFRINDIHVVQRHGLAHGAYLVRTSAKVADHQRGLALSKPFHELQPRGLLHLAEDFRVERFARDGRVLHARKVVV</sequence>
<gene>
    <name evidence="1" type="ORF">SDC9_107993</name>
</gene>
<name>A0A645B6Q2_9ZZZZ</name>
<accession>A0A645B6Q2</accession>
<organism evidence="1">
    <name type="scientific">bioreactor metagenome</name>
    <dbReference type="NCBI Taxonomy" id="1076179"/>
    <lineage>
        <taxon>unclassified sequences</taxon>
        <taxon>metagenomes</taxon>
        <taxon>ecological metagenomes</taxon>
    </lineage>
</organism>
<dbReference type="EMBL" id="VSSQ01018171">
    <property type="protein sequence ID" value="MPM61139.1"/>
    <property type="molecule type" value="Genomic_DNA"/>
</dbReference>
<proteinExistence type="predicted"/>
<comment type="caution">
    <text evidence="1">The sequence shown here is derived from an EMBL/GenBank/DDBJ whole genome shotgun (WGS) entry which is preliminary data.</text>
</comment>
<protein>
    <submittedName>
        <fullName evidence="1">Uncharacterized protein</fullName>
    </submittedName>
</protein>
<reference evidence="1" key="1">
    <citation type="submission" date="2019-08" db="EMBL/GenBank/DDBJ databases">
        <authorList>
            <person name="Kucharzyk K."/>
            <person name="Murdoch R.W."/>
            <person name="Higgins S."/>
            <person name="Loffler F."/>
        </authorList>
    </citation>
    <scope>NUCLEOTIDE SEQUENCE</scope>
</reference>
<evidence type="ECO:0000313" key="1">
    <source>
        <dbReference type="EMBL" id="MPM61139.1"/>
    </source>
</evidence>
<dbReference type="AlphaFoldDB" id="A0A645B6Q2"/>